<name>A0ABS6FZ67_9FIRM</name>
<dbReference type="PROSITE" id="PS50937">
    <property type="entry name" value="HTH_MERR_2"/>
    <property type="match status" value="1"/>
</dbReference>
<dbReference type="CDD" id="cd01107">
    <property type="entry name" value="HTH_BmrR"/>
    <property type="match status" value="1"/>
</dbReference>
<reference evidence="4 5" key="1">
    <citation type="submission" date="2021-06" db="EMBL/GenBank/DDBJ databases">
        <authorList>
            <person name="Sun Q."/>
            <person name="Li D."/>
        </authorList>
    </citation>
    <scope>NUCLEOTIDE SEQUENCE [LARGE SCALE GENOMIC DNA]</scope>
    <source>
        <strain evidence="4 5">MSJ-5</strain>
    </source>
</reference>
<evidence type="ECO:0000256" key="2">
    <source>
        <dbReference type="ARBA" id="ARBA00023163"/>
    </source>
</evidence>
<evidence type="ECO:0000313" key="5">
    <source>
        <dbReference type="Proteomes" id="UP000779508"/>
    </source>
</evidence>
<dbReference type="PANTHER" id="PTHR30204:SF69">
    <property type="entry name" value="MERR-FAMILY TRANSCRIPTIONAL REGULATOR"/>
    <property type="match status" value="1"/>
</dbReference>
<gene>
    <name evidence="4" type="ORF">KQI88_03770</name>
</gene>
<dbReference type="EMBL" id="JAHLQK010000001">
    <property type="protein sequence ID" value="MBU5675530.1"/>
    <property type="molecule type" value="Genomic_DNA"/>
</dbReference>
<dbReference type="InterPro" id="IPR000551">
    <property type="entry name" value="MerR-type_HTH_dom"/>
</dbReference>
<feature type="domain" description="HTH merR-type" evidence="3">
    <location>
        <begin position="4"/>
        <end position="74"/>
    </location>
</feature>
<keyword evidence="5" id="KW-1185">Reference proteome</keyword>
<dbReference type="Pfam" id="PF13411">
    <property type="entry name" value="MerR_1"/>
    <property type="match status" value="1"/>
</dbReference>
<evidence type="ECO:0000259" key="3">
    <source>
        <dbReference type="PROSITE" id="PS50937"/>
    </source>
</evidence>
<evidence type="ECO:0000313" key="4">
    <source>
        <dbReference type="EMBL" id="MBU5675530.1"/>
    </source>
</evidence>
<keyword evidence="2" id="KW-0804">Transcription</keyword>
<comment type="caution">
    <text evidence="4">The sequence shown here is derived from an EMBL/GenBank/DDBJ whole genome shotgun (WGS) entry which is preliminary data.</text>
</comment>
<protein>
    <submittedName>
        <fullName evidence="4">MerR family transcriptional regulator</fullName>
    </submittedName>
</protein>
<dbReference type="RefSeq" id="WP_216415000.1">
    <property type="nucleotide sequence ID" value="NZ_JAHLQK010000001.1"/>
</dbReference>
<accession>A0ABS6FZ67</accession>
<dbReference type="PANTHER" id="PTHR30204">
    <property type="entry name" value="REDOX-CYCLING DRUG-SENSING TRANSCRIPTIONAL ACTIVATOR SOXR"/>
    <property type="match status" value="1"/>
</dbReference>
<dbReference type="SMART" id="SM00422">
    <property type="entry name" value="HTH_MERR"/>
    <property type="match status" value="1"/>
</dbReference>
<evidence type="ECO:0000256" key="1">
    <source>
        <dbReference type="ARBA" id="ARBA00023015"/>
    </source>
</evidence>
<organism evidence="4 5">
    <name type="scientific">Alkaliphilus flagellatus</name>
    <dbReference type="NCBI Taxonomy" id="2841507"/>
    <lineage>
        <taxon>Bacteria</taxon>
        <taxon>Bacillati</taxon>
        <taxon>Bacillota</taxon>
        <taxon>Clostridia</taxon>
        <taxon>Peptostreptococcales</taxon>
        <taxon>Natronincolaceae</taxon>
        <taxon>Alkaliphilus</taxon>
    </lineage>
</organism>
<dbReference type="InterPro" id="IPR047057">
    <property type="entry name" value="MerR_fam"/>
</dbReference>
<dbReference type="Proteomes" id="UP000779508">
    <property type="component" value="Unassembled WGS sequence"/>
</dbReference>
<proteinExistence type="predicted"/>
<keyword evidence="1" id="KW-0805">Transcription regulation</keyword>
<sequence>MEKYFSIGEISKIHNIPIQTLRYYDKIGLLTPAYIDKYTNYRYYSFEQFIYLDTIKYLRFLGVPLKDIKEQLQSGEVTSSIKLLEVQSKEIDSKIENLLDIKNKITNKINRMKLGIDANSIGKITIKTFEERTIAKVQIKDIDDKIQFENSLRELGSFLENETGVFDGDIGFICSYEAFKNKGYLNYKYLTLPINNVIYNKNSTFLSKVPSGTFLCTMYKGPYNTSFHAHDKLMKYINDNNIQVLGDIYEFSIIEPLLVTKEDSFVTEIQIPIKSL</sequence>